<organism evidence="14 15">
    <name type="scientific">Brevibacterium pityocampae</name>
    <dbReference type="NCBI Taxonomy" id="506594"/>
    <lineage>
        <taxon>Bacteria</taxon>
        <taxon>Bacillati</taxon>
        <taxon>Actinomycetota</taxon>
        <taxon>Actinomycetes</taxon>
        <taxon>Micrococcales</taxon>
        <taxon>Brevibacteriaceae</taxon>
        <taxon>Brevibacterium</taxon>
    </lineage>
</organism>
<evidence type="ECO:0000256" key="7">
    <source>
        <dbReference type="ARBA" id="ARBA00022840"/>
    </source>
</evidence>
<keyword evidence="15" id="KW-1185">Reference proteome</keyword>
<evidence type="ECO:0000256" key="5">
    <source>
        <dbReference type="ARBA" id="ARBA00022741"/>
    </source>
</evidence>
<feature type="region of interest" description="Disordered" evidence="9">
    <location>
        <begin position="1"/>
        <end position="151"/>
    </location>
</feature>
<dbReference type="Pfam" id="PF07730">
    <property type="entry name" value="HisKA_3"/>
    <property type="match status" value="1"/>
</dbReference>
<keyword evidence="10" id="KW-1133">Transmembrane helix</keyword>
<evidence type="ECO:0000259" key="13">
    <source>
        <dbReference type="Pfam" id="PF13796"/>
    </source>
</evidence>
<evidence type="ECO:0000256" key="10">
    <source>
        <dbReference type="SAM" id="Phobius"/>
    </source>
</evidence>
<feature type="compositionally biased region" description="Low complexity" evidence="9">
    <location>
        <begin position="85"/>
        <end position="109"/>
    </location>
</feature>
<dbReference type="PANTHER" id="PTHR24421">
    <property type="entry name" value="NITRATE/NITRITE SENSOR PROTEIN NARX-RELATED"/>
    <property type="match status" value="1"/>
</dbReference>
<protein>
    <recommendedName>
        <fullName evidence="2">histidine kinase</fullName>
        <ecNumber evidence="2">2.7.13.3</ecNumber>
    </recommendedName>
</protein>
<feature type="domain" description="Signal transduction histidine kinase subgroup 3 dimerisation and phosphoacceptor" evidence="12">
    <location>
        <begin position="371"/>
        <end position="438"/>
    </location>
</feature>
<name>A0ABP8J9S1_9MICO</name>
<feature type="transmembrane region" description="Helical" evidence="10">
    <location>
        <begin position="158"/>
        <end position="177"/>
    </location>
</feature>
<feature type="domain" description="Histidine kinase/HSP90-like ATPase" evidence="11">
    <location>
        <begin position="477"/>
        <end position="562"/>
    </location>
</feature>
<evidence type="ECO:0000256" key="9">
    <source>
        <dbReference type="SAM" id="MobiDB-lite"/>
    </source>
</evidence>
<dbReference type="InterPro" id="IPR036890">
    <property type="entry name" value="HATPase_C_sf"/>
</dbReference>
<dbReference type="InterPro" id="IPR011712">
    <property type="entry name" value="Sig_transdc_His_kin_sub3_dim/P"/>
</dbReference>
<keyword evidence="6" id="KW-0418">Kinase</keyword>
<evidence type="ECO:0000259" key="11">
    <source>
        <dbReference type="Pfam" id="PF02518"/>
    </source>
</evidence>
<dbReference type="Proteomes" id="UP001500642">
    <property type="component" value="Unassembled WGS sequence"/>
</dbReference>
<evidence type="ECO:0000256" key="1">
    <source>
        <dbReference type="ARBA" id="ARBA00000085"/>
    </source>
</evidence>
<dbReference type="EC" id="2.7.13.3" evidence="2"/>
<keyword evidence="10" id="KW-0472">Membrane</keyword>
<dbReference type="Pfam" id="PF02518">
    <property type="entry name" value="HATPase_c"/>
    <property type="match status" value="1"/>
</dbReference>
<keyword evidence="3" id="KW-0597">Phosphoprotein</keyword>
<dbReference type="RefSeq" id="WP_345030522.1">
    <property type="nucleotide sequence ID" value="NZ_BAABGL010000004.1"/>
</dbReference>
<feature type="compositionally biased region" description="Low complexity" evidence="9">
    <location>
        <begin position="118"/>
        <end position="145"/>
    </location>
</feature>
<evidence type="ECO:0000256" key="8">
    <source>
        <dbReference type="ARBA" id="ARBA00023012"/>
    </source>
</evidence>
<comment type="catalytic activity">
    <reaction evidence="1">
        <text>ATP + protein L-histidine = ADP + protein N-phospho-L-histidine.</text>
        <dbReference type="EC" id="2.7.13.3"/>
    </reaction>
</comment>
<comment type="caution">
    <text evidence="14">The sequence shown here is derived from an EMBL/GenBank/DDBJ whole genome shotgun (WGS) entry which is preliminary data.</text>
</comment>
<feature type="domain" description="Putative sensor" evidence="13">
    <location>
        <begin position="164"/>
        <end position="339"/>
    </location>
</feature>
<evidence type="ECO:0000256" key="2">
    <source>
        <dbReference type="ARBA" id="ARBA00012438"/>
    </source>
</evidence>
<feature type="compositionally biased region" description="Pro residues" evidence="9">
    <location>
        <begin position="1"/>
        <end position="16"/>
    </location>
</feature>
<keyword evidence="7" id="KW-0067">ATP-binding</keyword>
<dbReference type="SUPFAM" id="SSF55874">
    <property type="entry name" value="ATPase domain of HSP90 chaperone/DNA topoisomerase II/histidine kinase"/>
    <property type="match status" value="1"/>
</dbReference>
<evidence type="ECO:0000256" key="4">
    <source>
        <dbReference type="ARBA" id="ARBA00022679"/>
    </source>
</evidence>
<dbReference type="InterPro" id="IPR025828">
    <property type="entry name" value="Put_sensor_dom"/>
</dbReference>
<feature type="transmembrane region" description="Helical" evidence="10">
    <location>
        <begin position="183"/>
        <end position="205"/>
    </location>
</feature>
<keyword evidence="8" id="KW-0902">Two-component regulatory system</keyword>
<reference evidence="15" key="1">
    <citation type="journal article" date="2019" name="Int. J. Syst. Evol. Microbiol.">
        <title>The Global Catalogue of Microorganisms (GCM) 10K type strain sequencing project: providing services to taxonomists for standard genome sequencing and annotation.</title>
        <authorList>
            <consortium name="The Broad Institute Genomics Platform"/>
            <consortium name="The Broad Institute Genome Sequencing Center for Infectious Disease"/>
            <person name="Wu L."/>
            <person name="Ma J."/>
        </authorList>
    </citation>
    <scope>NUCLEOTIDE SEQUENCE [LARGE SCALE GENOMIC DNA]</scope>
    <source>
        <strain evidence="15">JCM 17808</strain>
    </source>
</reference>
<accession>A0ABP8J9S1</accession>
<keyword evidence="5" id="KW-0547">Nucleotide-binding</keyword>
<dbReference type="Gene3D" id="1.20.5.1930">
    <property type="match status" value="1"/>
</dbReference>
<keyword evidence="4" id="KW-0808">Transferase</keyword>
<dbReference type="InterPro" id="IPR003594">
    <property type="entry name" value="HATPase_dom"/>
</dbReference>
<dbReference type="EMBL" id="BAABGL010000004">
    <property type="protein sequence ID" value="GAA4387136.1"/>
    <property type="molecule type" value="Genomic_DNA"/>
</dbReference>
<gene>
    <name evidence="14" type="ORF">GCM10023167_10760</name>
</gene>
<proteinExistence type="predicted"/>
<dbReference type="InterPro" id="IPR050482">
    <property type="entry name" value="Sensor_HK_TwoCompSys"/>
</dbReference>
<dbReference type="CDD" id="cd16917">
    <property type="entry name" value="HATPase_UhpB-NarQ-NarX-like"/>
    <property type="match status" value="1"/>
</dbReference>
<evidence type="ECO:0000313" key="14">
    <source>
        <dbReference type="EMBL" id="GAA4387136.1"/>
    </source>
</evidence>
<sequence length="564" mass="58168">MNEKSPPPRPDAPPVHPSADPRPAAHDAAPELPGPEAPAAEVPATRPIPSPAPTREYPAGASTRENATSEHAAGEYSTREYPAGASAPTATLEAPAPAPARPADLPRTTHLGTGPGAGASAPGEPATVATAASTATASTATGAPEPAERSWNPAPPGFLGAANVIVSAVIGVMWLWLPISILFVGIGGIFAAGAGIICLFLWFLLQRGINHVERLRAEAVYADGIPAPTPPVSRRTGFAGFLETQWLILRSSAFWRSTAHHIVKALYGLFAFTLAIVGAGLGLVLLAGAITPASAEVFTIGDPAAAGFRLLNGALGVTGILVALTLLWFAPYLDRALDRGLLPATQAAALRAEVHTLDRARVGAVDAATAERLRIERDLHDGVQPMLVAMSMKLGMAKSKFDSHPDDARQLLTEAHAESKVAITELRQLARGIHPAVLTDRGLDPAISALAARSVILVDVHIDLPRRPGTEAESVAYFVVAESLTNIAKHSGASRARVGIVGDGRSMQISVTDDGRGGAQVNRDGSRTGLAGLADRVTSARGTLSLTSPAGGPTTIVAEVPCAS</sequence>
<evidence type="ECO:0000259" key="12">
    <source>
        <dbReference type="Pfam" id="PF07730"/>
    </source>
</evidence>
<dbReference type="PANTHER" id="PTHR24421:SF10">
    <property type="entry name" value="NITRATE_NITRITE SENSOR PROTEIN NARQ"/>
    <property type="match status" value="1"/>
</dbReference>
<evidence type="ECO:0000256" key="3">
    <source>
        <dbReference type="ARBA" id="ARBA00022553"/>
    </source>
</evidence>
<evidence type="ECO:0000313" key="15">
    <source>
        <dbReference type="Proteomes" id="UP001500642"/>
    </source>
</evidence>
<keyword evidence="10" id="KW-0812">Transmembrane</keyword>
<dbReference type="Pfam" id="PF13796">
    <property type="entry name" value="Sensor"/>
    <property type="match status" value="1"/>
</dbReference>
<evidence type="ECO:0000256" key="6">
    <source>
        <dbReference type="ARBA" id="ARBA00022777"/>
    </source>
</evidence>
<feature type="transmembrane region" description="Helical" evidence="10">
    <location>
        <begin position="310"/>
        <end position="330"/>
    </location>
</feature>
<feature type="transmembrane region" description="Helical" evidence="10">
    <location>
        <begin position="265"/>
        <end position="290"/>
    </location>
</feature>
<dbReference type="Gene3D" id="3.30.565.10">
    <property type="entry name" value="Histidine kinase-like ATPase, C-terminal domain"/>
    <property type="match status" value="1"/>
</dbReference>